<reference evidence="6 7" key="1">
    <citation type="submission" date="2020-12" db="EMBL/GenBank/DDBJ databases">
        <title>FDA dAtabase for Regulatory Grade micrObial Sequences (FDA-ARGOS): Supporting development and validation of Infectious Disease Dx tests.</title>
        <authorList>
            <person name="Nelson B."/>
            <person name="Plummer A."/>
            <person name="Tallon L."/>
            <person name="Sadzewicz L."/>
            <person name="Zhao X."/>
            <person name="Boylan J."/>
            <person name="Ott S."/>
            <person name="Bowen H."/>
            <person name="Vavikolanu K."/>
            <person name="Mehta A."/>
            <person name="Aluvathingal J."/>
            <person name="Nadendla S."/>
            <person name="Myers T."/>
            <person name="Yan Y."/>
            <person name="Sichtig H."/>
        </authorList>
    </citation>
    <scope>NUCLEOTIDE SEQUENCE [LARGE SCALE GENOMIC DNA]</scope>
    <source>
        <strain evidence="6 7">FDAARGOS_899</strain>
    </source>
</reference>
<dbReference type="GO" id="GO:0005524">
    <property type="term" value="F:ATP binding"/>
    <property type="evidence" value="ECO:0007669"/>
    <property type="project" value="UniProtKB-KW"/>
</dbReference>
<dbReference type="Proteomes" id="UP000594943">
    <property type="component" value="Chromosome 1"/>
</dbReference>
<sequence length="369" mass="37842">MKRAACAAAKAARRDAMRRDSARALDGASVEGTLLGASNASSAVAVSNVYVSRHFPAMQDASGGSDAWTGSGRRGYPALGPHRPATPAPTATSIAAEATRCLRLEIDTWPKPGLVSHVDAGSHDDMTADTFYRSAAALAPFFAELADAGAHDADMPTLRKIGLRAERAMLAATGGVNTHRGAIFGLGLLCAGAGLRASPERERYAPAPHAGATLGALVAARWGGEIVGGPRLADSHGERAGRRYGAGGARAEAAAGFARVYAVGVPALRDGARLAPDDAEAARVHACFALIAALDDTNLLHRGGRDGLDFAQRTAREFLATGGVGALDWRARAAAAHRAFVARRLSPGGAADLLAMSLFVAALDAEGLQ</sequence>
<dbReference type="InterPro" id="IPR002736">
    <property type="entry name" value="CitG"/>
</dbReference>
<keyword evidence="4 5" id="KW-0067">ATP-binding</keyword>
<name>A0A7T2U3S2_9BURK</name>
<evidence type="ECO:0000256" key="4">
    <source>
        <dbReference type="ARBA" id="ARBA00022840"/>
    </source>
</evidence>
<dbReference type="GO" id="GO:0046917">
    <property type="term" value="F:triphosphoribosyl-dephospho-CoA synthase activity"/>
    <property type="evidence" value="ECO:0007669"/>
    <property type="project" value="UniProtKB-UniRule"/>
</dbReference>
<dbReference type="EC" id="2.4.2.52" evidence="5"/>
<gene>
    <name evidence="5 6" type="primary">mdcB</name>
    <name evidence="6" type="ORF">I6G56_08420</name>
</gene>
<keyword evidence="6" id="KW-0328">Glycosyltransferase</keyword>
<evidence type="ECO:0000313" key="7">
    <source>
        <dbReference type="Proteomes" id="UP000594943"/>
    </source>
</evidence>
<dbReference type="EMBL" id="CP065686">
    <property type="protein sequence ID" value="QPS45064.1"/>
    <property type="molecule type" value="Genomic_DNA"/>
</dbReference>
<dbReference type="Pfam" id="PF01874">
    <property type="entry name" value="CitG"/>
    <property type="match status" value="1"/>
</dbReference>
<accession>A0A7T2U3S2</accession>
<dbReference type="InterPro" id="IPR017555">
    <property type="entry name" value="TriPribosyl-deP-CoA_syn"/>
</dbReference>
<evidence type="ECO:0000256" key="1">
    <source>
        <dbReference type="ARBA" id="ARBA00001210"/>
    </source>
</evidence>
<keyword evidence="2 5" id="KW-0808">Transferase</keyword>
<dbReference type="AlphaFoldDB" id="A0A7T2U3S2"/>
<evidence type="ECO:0000256" key="3">
    <source>
        <dbReference type="ARBA" id="ARBA00022741"/>
    </source>
</evidence>
<organism evidence="6 7">
    <name type="scientific">Burkholderia humptydooensis</name>
    <dbReference type="NCBI Taxonomy" id="430531"/>
    <lineage>
        <taxon>Bacteria</taxon>
        <taxon>Pseudomonadati</taxon>
        <taxon>Pseudomonadota</taxon>
        <taxon>Betaproteobacteria</taxon>
        <taxon>Burkholderiales</taxon>
        <taxon>Burkholderiaceae</taxon>
        <taxon>Burkholderia</taxon>
        <taxon>pseudomallei group</taxon>
    </lineage>
</organism>
<dbReference type="PANTHER" id="PTHR30201">
    <property type="entry name" value="TRIPHOSPHORIBOSYL-DEPHOSPHO-COA SYNTHASE"/>
    <property type="match status" value="1"/>
</dbReference>
<evidence type="ECO:0000256" key="5">
    <source>
        <dbReference type="HAMAP-Rule" id="MF_01883"/>
    </source>
</evidence>
<evidence type="ECO:0000313" key="6">
    <source>
        <dbReference type="EMBL" id="QPS45064.1"/>
    </source>
</evidence>
<dbReference type="Gene3D" id="1.10.4200.10">
    <property type="entry name" value="Triphosphoribosyl-dephospho-CoA protein"/>
    <property type="match status" value="2"/>
</dbReference>
<comment type="catalytic activity">
    <reaction evidence="1 5">
        <text>3'-dephospho-CoA + ATP = 2'-(5''-triphospho-alpha-D-ribosyl)-3'-dephospho-CoA + adenine</text>
        <dbReference type="Rhea" id="RHEA:15117"/>
        <dbReference type="ChEBI" id="CHEBI:16708"/>
        <dbReference type="ChEBI" id="CHEBI:30616"/>
        <dbReference type="ChEBI" id="CHEBI:57328"/>
        <dbReference type="ChEBI" id="CHEBI:61378"/>
        <dbReference type="EC" id="2.4.2.52"/>
    </reaction>
</comment>
<evidence type="ECO:0000256" key="2">
    <source>
        <dbReference type="ARBA" id="ARBA00022679"/>
    </source>
</evidence>
<comment type="function">
    <text evidence="5">Involved in the formation of 2-(5''-phosphoribosyl)-3'-dephosphocoenzyme-A, the prosthetic group of the acyl-carrier protein of the malonate decarboxylase.</text>
</comment>
<dbReference type="HAMAP" id="MF_01883">
    <property type="entry name" value="MdcB"/>
    <property type="match status" value="1"/>
</dbReference>
<keyword evidence="3 5" id="KW-0547">Nucleotide-binding</keyword>
<comment type="similarity">
    <text evidence="5">Belongs to the CitG/MdcB family.</text>
</comment>
<dbReference type="KEGG" id="bhg:I6G56_08420"/>
<dbReference type="RefSeq" id="WP_162486748.1">
    <property type="nucleotide sequence ID" value="NZ_CP013380.1"/>
</dbReference>
<proteinExistence type="inferred from homology"/>
<dbReference type="GO" id="GO:0016757">
    <property type="term" value="F:glycosyltransferase activity"/>
    <property type="evidence" value="ECO:0007669"/>
    <property type="project" value="UniProtKB-KW"/>
</dbReference>
<dbReference type="GO" id="GO:0051191">
    <property type="term" value="P:prosthetic group biosynthetic process"/>
    <property type="evidence" value="ECO:0007669"/>
    <property type="project" value="TreeGrafter"/>
</dbReference>
<dbReference type="NCBIfam" id="TIGR03132">
    <property type="entry name" value="malonate_mdcB"/>
    <property type="match status" value="1"/>
</dbReference>
<dbReference type="PANTHER" id="PTHR30201:SF2">
    <property type="entry name" value="2-(5''-TRIPHOSPHORIBOSYL)-3'-DEPHOSPHOCOENZYME-A SYNTHASE"/>
    <property type="match status" value="1"/>
</dbReference>
<protein>
    <recommendedName>
        <fullName evidence="5">Probable 2-(5''-triphosphoribosyl)-3'-dephosphocoenzyme-A synthase</fullName>
        <shortName evidence="5">2-(5''-triphosphoribosyl)-3'-dephospho-CoA synthase</shortName>
        <ecNumber evidence="5">2.4.2.52</ecNumber>
    </recommendedName>
</protein>